<protein>
    <submittedName>
        <fullName evidence="9">Cold-shock DNA-binding protein family</fullName>
    </submittedName>
</protein>
<dbReference type="PROSITE" id="PS00352">
    <property type="entry name" value="CSD_1"/>
    <property type="match status" value="1"/>
</dbReference>
<dbReference type="InterPro" id="IPR012156">
    <property type="entry name" value="Cold_shock_CspA"/>
</dbReference>
<evidence type="ECO:0000313" key="10">
    <source>
        <dbReference type="Proteomes" id="UP000199152"/>
    </source>
</evidence>
<evidence type="ECO:0000259" key="8">
    <source>
        <dbReference type="PROSITE" id="PS51857"/>
    </source>
</evidence>
<dbReference type="AlphaFoldDB" id="A0A1I4FAV7"/>
<dbReference type="InParanoid" id="A0A1I4FAV7"/>
<dbReference type="FunFam" id="2.40.50.140:FF:000006">
    <property type="entry name" value="Cold shock protein CspC"/>
    <property type="match status" value="1"/>
</dbReference>
<dbReference type="InterPro" id="IPR019844">
    <property type="entry name" value="CSD_CS"/>
</dbReference>
<dbReference type="InterPro" id="IPR011129">
    <property type="entry name" value="CSD"/>
</dbReference>
<dbReference type="Pfam" id="PF00313">
    <property type="entry name" value="CSD"/>
    <property type="match status" value="1"/>
</dbReference>
<dbReference type="STRING" id="504800.SAMN04488085_10742"/>
<dbReference type="CDD" id="cd04458">
    <property type="entry name" value="CSP_CDS"/>
    <property type="match status" value="1"/>
</dbReference>
<dbReference type="PANTHER" id="PTHR46565">
    <property type="entry name" value="COLD SHOCK DOMAIN PROTEIN 2"/>
    <property type="match status" value="1"/>
</dbReference>
<dbReference type="PRINTS" id="PR00050">
    <property type="entry name" value="COLDSHOCK"/>
</dbReference>
<proteinExistence type="predicted"/>
<evidence type="ECO:0000256" key="7">
    <source>
        <dbReference type="RuleBase" id="RU000408"/>
    </source>
</evidence>
<dbReference type="OrthoDB" id="7477356at2"/>
<keyword evidence="4 9" id="KW-0238">DNA-binding</keyword>
<dbReference type="RefSeq" id="WP_091324920.1">
    <property type="nucleotide sequence ID" value="NZ_FOSW01000007.1"/>
</dbReference>
<name>A0A1I4FAV7_9ACTN</name>
<gene>
    <name evidence="9" type="ORF">SAMN04488085_10742</name>
</gene>
<feature type="non-terminal residue" evidence="9">
    <location>
        <position position="56"/>
    </location>
</feature>
<keyword evidence="3" id="KW-0805">Transcription regulation</keyword>
<evidence type="ECO:0000256" key="5">
    <source>
        <dbReference type="ARBA" id="ARBA00023159"/>
    </source>
</evidence>
<dbReference type="GO" id="GO:0003677">
    <property type="term" value="F:DNA binding"/>
    <property type="evidence" value="ECO:0007669"/>
    <property type="project" value="UniProtKB-KW"/>
</dbReference>
<dbReference type="EMBL" id="FOSW01000007">
    <property type="protein sequence ID" value="SFL14430.1"/>
    <property type="molecule type" value="Genomic_DNA"/>
</dbReference>
<dbReference type="Proteomes" id="UP000199152">
    <property type="component" value="Unassembled WGS sequence"/>
</dbReference>
<evidence type="ECO:0000256" key="1">
    <source>
        <dbReference type="ARBA" id="ARBA00004496"/>
    </source>
</evidence>
<dbReference type="GO" id="GO:0005737">
    <property type="term" value="C:cytoplasm"/>
    <property type="evidence" value="ECO:0007669"/>
    <property type="project" value="UniProtKB-SubCell"/>
</dbReference>
<feature type="domain" description="CSD" evidence="8">
    <location>
        <begin position="1"/>
        <end position="56"/>
    </location>
</feature>
<comment type="subcellular location">
    <subcellularLocation>
        <location evidence="1 7">Cytoplasm</location>
    </subcellularLocation>
</comment>
<keyword evidence="2" id="KW-0963">Cytoplasm</keyword>
<sequence>MPQGTVKWFDAEKGFGFIAPDDGGRDVFVHFSAIDDQGGFRTLDEGQAVEYEASQG</sequence>
<evidence type="ECO:0000256" key="2">
    <source>
        <dbReference type="ARBA" id="ARBA00022490"/>
    </source>
</evidence>
<evidence type="ECO:0000256" key="3">
    <source>
        <dbReference type="ARBA" id="ARBA00023015"/>
    </source>
</evidence>
<keyword evidence="6" id="KW-0804">Transcription</keyword>
<keyword evidence="5" id="KW-0010">Activator</keyword>
<dbReference type="PIRSF" id="PIRSF002599">
    <property type="entry name" value="Cold_shock_A"/>
    <property type="match status" value="1"/>
</dbReference>
<keyword evidence="10" id="KW-1185">Reference proteome</keyword>
<dbReference type="PROSITE" id="PS51857">
    <property type="entry name" value="CSD_2"/>
    <property type="match status" value="1"/>
</dbReference>
<dbReference type="InterPro" id="IPR002059">
    <property type="entry name" value="CSP_DNA-bd"/>
</dbReference>
<dbReference type="SMART" id="SM00357">
    <property type="entry name" value="CSP"/>
    <property type="match status" value="1"/>
</dbReference>
<dbReference type="PANTHER" id="PTHR46565:SF20">
    <property type="entry name" value="COLD SHOCK DOMAIN-CONTAINING PROTEIN 4"/>
    <property type="match status" value="1"/>
</dbReference>
<dbReference type="SUPFAM" id="SSF50249">
    <property type="entry name" value="Nucleic acid-binding proteins"/>
    <property type="match status" value="1"/>
</dbReference>
<evidence type="ECO:0000313" key="9">
    <source>
        <dbReference type="EMBL" id="SFL14430.1"/>
    </source>
</evidence>
<reference evidence="9 10" key="1">
    <citation type="submission" date="2016-10" db="EMBL/GenBank/DDBJ databases">
        <authorList>
            <person name="de Groot N.N."/>
        </authorList>
    </citation>
    <scope>NUCLEOTIDE SEQUENCE [LARGE SCALE GENOMIC DNA]</scope>
    <source>
        <strain evidence="9 10">DSM 45317</strain>
    </source>
</reference>
<organism evidence="9 10">
    <name type="scientific">Geodermatophilus ruber</name>
    <dbReference type="NCBI Taxonomy" id="504800"/>
    <lineage>
        <taxon>Bacteria</taxon>
        <taxon>Bacillati</taxon>
        <taxon>Actinomycetota</taxon>
        <taxon>Actinomycetes</taxon>
        <taxon>Geodermatophilales</taxon>
        <taxon>Geodermatophilaceae</taxon>
        <taxon>Geodermatophilus</taxon>
    </lineage>
</organism>
<dbReference type="Gene3D" id="2.40.50.140">
    <property type="entry name" value="Nucleic acid-binding proteins"/>
    <property type="match status" value="1"/>
</dbReference>
<evidence type="ECO:0000256" key="4">
    <source>
        <dbReference type="ARBA" id="ARBA00023125"/>
    </source>
</evidence>
<accession>A0A1I4FAV7</accession>
<evidence type="ECO:0000256" key="6">
    <source>
        <dbReference type="ARBA" id="ARBA00023163"/>
    </source>
</evidence>
<dbReference type="InterPro" id="IPR012340">
    <property type="entry name" value="NA-bd_OB-fold"/>
</dbReference>